<dbReference type="SUPFAM" id="SSF56801">
    <property type="entry name" value="Acetyl-CoA synthetase-like"/>
    <property type="match status" value="1"/>
</dbReference>
<dbReference type="InterPro" id="IPR045851">
    <property type="entry name" value="AMP-bd_C_sf"/>
</dbReference>
<evidence type="ECO:0000313" key="5">
    <source>
        <dbReference type="Proteomes" id="UP000182998"/>
    </source>
</evidence>
<dbReference type="KEGG" id="tmc:LMI_2532"/>
<reference evidence="3 5" key="3">
    <citation type="submission" date="2016-10" db="EMBL/GenBank/DDBJ databases">
        <authorList>
            <person name="Varghese N."/>
            <person name="Submissions S."/>
        </authorList>
    </citation>
    <scope>NUCLEOTIDE SEQUENCE [LARGE SCALE GENOMIC DNA]</scope>
    <source>
        <strain evidence="3 5">ATCC 33218</strain>
    </source>
</reference>
<dbReference type="EC" id="2.3.1.40" evidence="2"/>
<dbReference type="EMBL" id="LN614830">
    <property type="protein sequence ID" value="CEG61794.1"/>
    <property type="molecule type" value="Genomic_DNA"/>
</dbReference>
<dbReference type="STRING" id="451.B6N58_03550"/>
<reference evidence="4" key="2">
    <citation type="submission" date="2014-09" db="EMBL/GenBank/DDBJ databases">
        <authorList>
            <person name="Gomez-Valero L."/>
        </authorList>
    </citation>
    <scope>NUCLEOTIDE SEQUENCE [LARGE SCALE GENOMIC DNA]</scope>
    <source>
        <strain evidence="4">ATCC33218</strain>
    </source>
</reference>
<dbReference type="GO" id="GO:0016878">
    <property type="term" value="F:acid-thiol ligase activity"/>
    <property type="evidence" value="ECO:0007669"/>
    <property type="project" value="UniProtKB-ARBA"/>
</dbReference>
<keyword evidence="3" id="KW-0436">Ligase</keyword>
<gene>
    <name evidence="2" type="ORF">LMI_2532</name>
    <name evidence="3" type="ORF">SAMN02982997_01170</name>
</gene>
<dbReference type="HOGENOM" id="CLU_000022_59_8_6"/>
<organism evidence="2 4">
    <name type="scientific">Legionella micdadei</name>
    <name type="common">Tatlockia micdadei</name>
    <dbReference type="NCBI Taxonomy" id="451"/>
    <lineage>
        <taxon>Bacteria</taxon>
        <taxon>Pseudomonadati</taxon>
        <taxon>Pseudomonadota</taxon>
        <taxon>Gammaproteobacteria</taxon>
        <taxon>Legionellales</taxon>
        <taxon>Legionellaceae</taxon>
        <taxon>Legionella</taxon>
    </lineage>
</organism>
<dbReference type="Proteomes" id="UP000032414">
    <property type="component" value="Chromosome I"/>
</dbReference>
<dbReference type="InterPro" id="IPR000873">
    <property type="entry name" value="AMP-dep_synth/lig_dom"/>
</dbReference>
<feature type="domain" description="AMP-dependent synthetase/ligase" evidence="1">
    <location>
        <begin position="248"/>
        <end position="594"/>
    </location>
</feature>
<keyword evidence="5" id="KW-1185">Reference proteome</keyword>
<dbReference type="Gene3D" id="3.30.300.30">
    <property type="match status" value="1"/>
</dbReference>
<dbReference type="Gene3D" id="3.40.50.12780">
    <property type="entry name" value="N-terminal domain of ligase-like"/>
    <property type="match status" value="1"/>
</dbReference>
<dbReference type="PATRIC" id="fig|451.8.peg.2726"/>
<evidence type="ECO:0000313" key="3">
    <source>
        <dbReference type="EMBL" id="SCY23727.1"/>
    </source>
</evidence>
<sequence>MILLNEYKIFNPLRDFKTMLRKEWQKLLVKPVQWLFQFTLAQWFRVKIRGTMLKESSIIIANCTSVIDPLLLALFLPERLNFVLEPQLHDKLWVKVLKLFAEVVFLDLSQSSTKQRLIKTIEAENKSWVLFPQEFKNEVKSFDDYGFVLRQLGREVRPIRIEGAQHSFFSLAKEKHAIYFFPKITLHLMESLSLNAQHKDEKSWGRRLFLLLSEMAFLNFNTEQSLFAAILQGAKHAYSQGSWIEDYNRQPISFRQFIARCFILGRQFKSETQPSEMVGVMMPTTIAGAVSFFALQAYRRIPAMLNFSSGFYNLYSVCQAAGIKTIYTSRQFIQTAKLETLVEELDKAGFMVRFLEDFAPKINLARKFAGLLKSTLPSLTYRLVSGVVKPDTSALVLFTSGSEGVPKGVALTHKNILANCYQMMSRVDFALQDIFFNALPIFHFFGLTAGTIVPLVAGNSCFFYPSPLHFKIISGLVHETKATIFFATDTFLTGYARAAGPKDFSSLRYIFAGAEKVRSETMHYWRETFNVQIYEGYGATEASPVISLNCPLASRADSVGLVLPSIEYRIEPVEGIAEGGRLVIRGPNVMSAYLTPDKANPIENDGWYATGDIVVEDDEGFLSIIGRIKRFAKLGGEMISLSVIESIASTLWPEQLHAALSRKCPRKGEQIILFSEYAKASKSAFIHHVHAQKYPELLVPQTVLPNVKIPVLASGKIDYPSLERDLTTFFPDSSSAETNLS</sequence>
<keyword evidence="2" id="KW-0808">Transferase</keyword>
<dbReference type="AlphaFoldDB" id="A0A098GH58"/>
<dbReference type="InterPro" id="IPR042099">
    <property type="entry name" value="ANL_N_sf"/>
</dbReference>
<proteinExistence type="predicted"/>
<keyword evidence="2" id="KW-0012">Acyltransferase</keyword>
<dbReference type="PROSITE" id="PS00455">
    <property type="entry name" value="AMP_BINDING"/>
    <property type="match status" value="1"/>
</dbReference>
<reference evidence="2" key="1">
    <citation type="submission" date="2014-09" db="EMBL/GenBank/DDBJ databases">
        <authorList>
            <person name="GOMEZ-VALERO Laura"/>
        </authorList>
    </citation>
    <scope>NUCLEOTIDE SEQUENCE</scope>
    <source>
        <strain evidence="2">ATCC33218</strain>
    </source>
</reference>
<dbReference type="InterPro" id="IPR050237">
    <property type="entry name" value="ATP-dep_AMP-bd_enzyme"/>
</dbReference>
<dbReference type="EMBL" id="FMVN01000005">
    <property type="protein sequence ID" value="SCY23727.1"/>
    <property type="molecule type" value="Genomic_DNA"/>
</dbReference>
<dbReference type="PANTHER" id="PTHR43767">
    <property type="entry name" value="LONG-CHAIN-FATTY-ACID--COA LIGASE"/>
    <property type="match status" value="1"/>
</dbReference>
<dbReference type="PANTHER" id="PTHR43767:SF1">
    <property type="entry name" value="NONRIBOSOMAL PEPTIDE SYNTHASE PES1 (EUROFUNG)-RELATED"/>
    <property type="match status" value="1"/>
</dbReference>
<evidence type="ECO:0000313" key="2">
    <source>
        <dbReference type="EMBL" id="CEG61794.1"/>
    </source>
</evidence>
<dbReference type="Pfam" id="PF00501">
    <property type="entry name" value="AMP-binding"/>
    <property type="match status" value="1"/>
</dbReference>
<accession>A0A098GH58</accession>
<dbReference type="Proteomes" id="UP000182998">
    <property type="component" value="Unassembled WGS sequence"/>
</dbReference>
<evidence type="ECO:0000259" key="1">
    <source>
        <dbReference type="Pfam" id="PF00501"/>
    </source>
</evidence>
<protein>
    <submittedName>
        <fullName evidence="3">Acyl-[acyl-carrier-protein]-phospholipid O-acyltransferase / long-chain-fatty-acid--[acyl-carrier-protein] ligase</fullName>
    </submittedName>
    <submittedName>
        <fullName evidence="2">Bifunctional protein aas</fullName>
        <ecNumber evidence="2">2.3.1.40</ecNumber>
    </submittedName>
</protein>
<name>A0A098GH58_LEGMI</name>
<evidence type="ECO:0000313" key="4">
    <source>
        <dbReference type="Proteomes" id="UP000032414"/>
    </source>
</evidence>
<dbReference type="InterPro" id="IPR020845">
    <property type="entry name" value="AMP-binding_CS"/>
</dbReference>
<dbReference type="GO" id="GO:0008779">
    <property type="term" value="F:acyl-[acyl-carrier-protein]-phospholipid O-acyltransferase activity"/>
    <property type="evidence" value="ECO:0007669"/>
    <property type="project" value="UniProtKB-EC"/>
</dbReference>